<evidence type="ECO:0000313" key="2">
    <source>
        <dbReference type="EMBL" id="SPE31832.1"/>
    </source>
</evidence>
<gene>
    <name evidence="2" type="ORF">SBA5_910014</name>
</gene>
<dbReference type="SUPFAM" id="SSF54593">
    <property type="entry name" value="Glyoxalase/Bleomycin resistance protein/Dihydroxybiphenyl dioxygenase"/>
    <property type="match status" value="1"/>
</dbReference>
<dbReference type="AlphaFoldDB" id="A0A2N9M8Q4"/>
<dbReference type="InterPro" id="IPR002052">
    <property type="entry name" value="DNA_methylase_N6_adenine_CS"/>
</dbReference>
<dbReference type="Proteomes" id="UP000239735">
    <property type="component" value="Unassembled WGS sequence"/>
</dbReference>
<reference evidence="3" key="1">
    <citation type="submission" date="2018-02" db="EMBL/GenBank/DDBJ databases">
        <authorList>
            <person name="Hausmann B."/>
        </authorList>
    </citation>
    <scope>NUCLEOTIDE SEQUENCE [LARGE SCALE GENOMIC DNA]</scope>
    <source>
        <strain evidence="3">Peat soil MAG SbA5</strain>
    </source>
</reference>
<organism evidence="2 3">
    <name type="scientific">Candidatus Sulfuritelmatomonas gaucii</name>
    <dbReference type="NCBI Taxonomy" id="2043161"/>
    <lineage>
        <taxon>Bacteria</taxon>
        <taxon>Pseudomonadati</taxon>
        <taxon>Acidobacteriota</taxon>
        <taxon>Terriglobia</taxon>
        <taxon>Terriglobales</taxon>
        <taxon>Acidobacteriaceae</taxon>
        <taxon>Candidatus Sulfuritelmatomonas</taxon>
    </lineage>
</organism>
<protein>
    <submittedName>
        <fullName evidence="2">Lactoylglutathione lyase</fullName>
    </submittedName>
</protein>
<dbReference type="PROSITE" id="PS00092">
    <property type="entry name" value="N6_MTASE"/>
    <property type="match status" value="1"/>
</dbReference>
<feature type="domain" description="VOC" evidence="1">
    <location>
        <begin position="11"/>
        <end position="135"/>
    </location>
</feature>
<keyword evidence="2" id="KW-0456">Lyase</keyword>
<dbReference type="Gene3D" id="3.10.180.10">
    <property type="entry name" value="2,3-Dihydroxybiphenyl 1,2-Dioxygenase, domain 1"/>
    <property type="match status" value="1"/>
</dbReference>
<sequence length="137" mass="15175">MFPTHPHSQPVLTSVAAHLYVRDINASTGFFATKLGFTVDFVYGDPPFYAQVSRDNARLALRSMDESFFAEDIRQREDLLSASITLAGADEIKHLFLAYKAADVPIAQSLRTEPWQAQTFIVKDPDGNLILFAGPAD</sequence>
<dbReference type="InterPro" id="IPR004360">
    <property type="entry name" value="Glyas_Fos-R_dOase_dom"/>
</dbReference>
<dbReference type="GO" id="GO:0032259">
    <property type="term" value="P:methylation"/>
    <property type="evidence" value="ECO:0007669"/>
    <property type="project" value="InterPro"/>
</dbReference>
<evidence type="ECO:0000313" key="3">
    <source>
        <dbReference type="Proteomes" id="UP000239735"/>
    </source>
</evidence>
<dbReference type="InterPro" id="IPR037523">
    <property type="entry name" value="VOC_core"/>
</dbReference>
<dbReference type="PROSITE" id="PS51819">
    <property type="entry name" value="VOC"/>
    <property type="match status" value="1"/>
</dbReference>
<dbReference type="EMBL" id="OKRB01000154">
    <property type="protein sequence ID" value="SPE31832.1"/>
    <property type="molecule type" value="Genomic_DNA"/>
</dbReference>
<dbReference type="GO" id="GO:0016829">
    <property type="term" value="F:lyase activity"/>
    <property type="evidence" value="ECO:0007669"/>
    <property type="project" value="UniProtKB-KW"/>
</dbReference>
<dbReference type="InterPro" id="IPR029068">
    <property type="entry name" value="Glyas_Bleomycin-R_OHBP_Dase"/>
</dbReference>
<accession>A0A2N9M8Q4</accession>
<proteinExistence type="predicted"/>
<dbReference type="Pfam" id="PF00903">
    <property type="entry name" value="Glyoxalase"/>
    <property type="match status" value="1"/>
</dbReference>
<evidence type="ECO:0000259" key="1">
    <source>
        <dbReference type="PROSITE" id="PS51819"/>
    </source>
</evidence>
<dbReference type="OrthoDB" id="9815599at2"/>
<dbReference type="GO" id="GO:0003676">
    <property type="term" value="F:nucleic acid binding"/>
    <property type="evidence" value="ECO:0007669"/>
    <property type="project" value="InterPro"/>
</dbReference>
<dbReference type="GO" id="GO:0008168">
    <property type="term" value="F:methyltransferase activity"/>
    <property type="evidence" value="ECO:0007669"/>
    <property type="project" value="InterPro"/>
</dbReference>
<name>A0A2N9M8Q4_9BACT</name>